<evidence type="ECO:0000256" key="2">
    <source>
        <dbReference type="ARBA" id="ARBA00022692"/>
    </source>
</evidence>
<dbReference type="RefSeq" id="XP_018535297.1">
    <property type="nucleotide sequence ID" value="XM_018679781.2"/>
</dbReference>
<dbReference type="KEGG" id="lcf:108885424"/>
<proteinExistence type="predicted"/>
<dbReference type="GO" id="GO:0005886">
    <property type="term" value="C:plasma membrane"/>
    <property type="evidence" value="ECO:0007669"/>
    <property type="project" value="TreeGrafter"/>
</dbReference>
<accession>A0AAJ7PPN5</accession>
<dbReference type="Pfam" id="PF07686">
    <property type="entry name" value="V-set"/>
    <property type="match status" value="1"/>
</dbReference>
<dbReference type="InterPro" id="IPR013783">
    <property type="entry name" value="Ig-like_fold"/>
</dbReference>
<comment type="subcellular location">
    <subcellularLocation>
        <location evidence="1">Membrane</location>
    </subcellularLocation>
</comment>
<evidence type="ECO:0000256" key="4">
    <source>
        <dbReference type="SAM" id="MobiDB-lite"/>
    </source>
</evidence>
<dbReference type="Gene3D" id="2.60.40.10">
    <property type="entry name" value="Immunoglobulins"/>
    <property type="match status" value="1"/>
</dbReference>
<evidence type="ECO:0000256" key="3">
    <source>
        <dbReference type="ARBA" id="ARBA00023136"/>
    </source>
</evidence>
<dbReference type="GeneID" id="108885424"/>
<organism evidence="8 9">
    <name type="scientific">Lates calcarifer</name>
    <name type="common">Barramundi</name>
    <name type="synonym">Holocentrus calcarifer</name>
    <dbReference type="NCBI Taxonomy" id="8187"/>
    <lineage>
        <taxon>Eukaryota</taxon>
        <taxon>Metazoa</taxon>
        <taxon>Chordata</taxon>
        <taxon>Craniata</taxon>
        <taxon>Vertebrata</taxon>
        <taxon>Euteleostomi</taxon>
        <taxon>Actinopterygii</taxon>
        <taxon>Neopterygii</taxon>
        <taxon>Teleostei</taxon>
        <taxon>Neoteleostei</taxon>
        <taxon>Acanthomorphata</taxon>
        <taxon>Carangaria</taxon>
        <taxon>Carangaria incertae sedis</taxon>
        <taxon>Centropomidae</taxon>
        <taxon>Lates</taxon>
    </lineage>
</organism>
<feature type="region of interest" description="Disordered" evidence="4">
    <location>
        <begin position="188"/>
        <end position="210"/>
    </location>
</feature>
<feature type="domain" description="Immunoglobulin V-set" evidence="7">
    <location>
        <begin position="28"/>
        <end position="116"/>
    </location>
</feature>
<evidence type="ECO:0000256" key="6">
    <source>
        <dbReference type="SAM" id="SignalP"/>
    </source>
</evidence>
<evidence type="ECO:0000256" key="5">
    <source>
        <dbReference type="SAM" id="Phobius"/>
    </source>
</evidence>
<dbReference type="PANTHER" id="PTHR11860">
    <property type="entry name" value="POLYMERIC-IMMUNOGLOBULIN RECEPTOR"/>
    <property type="match status" value="1"/>
</dbReference>
<keyword evidence="3 5" id="KW-0472">Membrane</keyword>
<feature type="chain" id="PRO_5042523011" evidence="6">
    <location>
        <begin position="27"/>
        <end position="282"/>
    </location>
</feature>
<dbReference type="AlphaFoldDB" id="A0AAJ7PPN5"/>
<protein>
    <submittedName>
        <fullName evidence="9">CMRF35-like molecule 1 isoform X1</fullName>
    </submittedName>
</protein>
<feature type="signal peptide" evidence="6">
    <location>
        <begin position="1"/>
        <end position="26"/>
    </location>
</feature>
<dbReference type="Proteomes" id="UP000694890">
    <property type="component" value="Linkage group LG5"/>
</dbReference>
<dbReference type="PANTHER" id="PTHR11860:SF87">
    <property type="entry name" value="CMRF35-LIKE MOLECULE 8"/>
    <property type="match status" value="1"/>
</dbReference>
<dbReference type="InterPro" id="IPR036179">
    <property type="entry name" value="Ig-like_dom_sf"/>
</dbReference>
<dbReference type="InterPro" id="IPR050671">
    <property type="entry name" value="CD300_family_receptors"/>
</dbReference>
<keyword evidence="5" id="KW-1133">Transmembrane helix</keyword>
<name>A0AAJ7PPN5_LATCA</name>
<dbReference type="InterPro" id="IPR013106">
    <property type="entry name" value="Ig_V-set"/>
</dbReference>
<keyword evidence="2 5" id="KW-0812">Transmembrane</keyword>
<feature type="compositionally biased region" description="Basic and acidic residues" evidence="4">
    <location>
        <begin position="200"/>
        <end position="209"/>
    </location>
</feature>
<evidence type="ECO:0000313" key="8">
    <source>
        <dbReference type="Proteomes" id="UP000694890"/>
    </source>
</evidence>
<feature type="transmembrane region" description="Helical" evidence="5">
    <location>
        <begin position="137"/>
        <end position="159"/>
    </location>
</feature>
<dbReference type="GO" id="GO:0004888">
    <property type="term" value="F:transmembrane signaling receptor activity"/>
    <property type="evidence" value="ECO:0007669"/>
    <property type="project" value="TreeGrafter"/>
</dbReference>
<gene>
    <name evidence="9" type="primary">LOC108885424</name>
</gene>
<evidence type="ECO:0000259" key="7">
    <source>
        <dbReference type="Pfam" id="PF07686"/>
    </source>
</evidence>
<keyword evidence="6" id="KW-0732">Signal</keyword>
<evidence type="ECO:0000313" key="9">
    <source>
        <dbReference type="RefSeq" id="XP_018535297.1"/>
    </source>
</evidence>
<feature type="compositionally biased region" description="Polar residues" evidence="4">
    <location>
        <begin position="188"/>
        <end position="199"/>
    </location>
</feature>
<evidence type="ECO:0000256" key="1">
    <source>
        <dbReference type="ARBA" id="ARBA00004370"/>
    </source>
</evidence>
<dbReference type="SUPFAM" id="SSF48726">
    <property type="entry name" value="Immunoglobulin"/>
    <property type="match status" value="1"/>
</dbReference>
<reference evidence="9" key="1">
    <citation type="submission" date="2025-08" db="UniProtKB">
        <authorList>
            <consortium name="RefSeq"/>
        </authorList>
    </citation>
    <scope>IDENTIFICATION</scope>
    <source>
        <tissue evidence="9">Brain</tissue>
    </source>
</reference>
<sequence length="282" mass="30946">MNPLSSMELIFLFLVFLAVGLRGAEAMSLKGEKRGQISITCSHSNAYSNVKYFCRGACYDEDVLISTREKKDHTQRKYSIRDEGNTFYVTIFDLKKDDEGTYWCGIDRVGIDTYNKVVLTVSESTDDGLQRLNSEKLVYIGAGLGVVVLALAIVLLIFFRHRKRDISASSGKGLNTVYAAPSSLTQDAKHQTTTVSSTANKDEDTEGRTDSIVISSAVRRQDTSGGVTDPSKTQNQSDGLFYSSVSFSKRTDSSPVTADHAEVTYSTIAHTSTDKSSVYCNV</sequence>